<dbReference type="Gene3D" id="3.40.1620.60">
    <property type="match status" value="1"/>
</dbReference>
<gene>
    <name evidence="7" type="ORF">WMSIL1_LOCUS1331</name>
</gene>
<dbReference type="GO" id="GO:0046872">
    <property type="term" value="F:metal ion binding"/>
    <property type="evidence" value="ECO:0007669"/>
    <property type="project" value="UniProtKB-KW"/>
</dbReference>
<dbReference type="Proteomes" id="UP000321570">
    <property type="component" value="Unassembled WGS sequence"/>
</dbReference>
<evidence type="ECO:0000256" key="3">
    <source>
        <dbReference type="ARBA" id="ARBA00022833"/>
    </source>
</evidence>
<organism evidence="7 8">
    <name type="scientific">Hymenolepis diminuta</name>
    <name type="common">Rat tapeworm</name>
    <dbReference type="NCBI Taxonomy" id="6216"/>
    <lineage>
        <taxon>Eukaryota</taxon>
        <taxon>Metazoa</taxon>
        <taxon>Spiralia</taxon>
        <taxon>Lophotrochozoa</taxon>
        <taxon>Platyhelminthes</taxon>
        <taxon>Cestoda</taxon>
        <taxon>Eucestoda</taxon>
        <taxon>Cyclophyllidea</taxon>
        <taxon>Hymenolepididae</taxon>
        <taxon>Hymenolepis</taxon>
    </lineage>
</organism>
<proteinExistence type="predicted"/>
<keyword evidence="2" id="KW-0378">Hydrolase</keyword>
<feature type="non-terminal residue" evidence="7">
    <location>
        <position position="1"/>
    </location>
</feature>
<dbReference type="InterPro" id="IPR041645">
    <property type="entry name" value="ADAMTS_CR_2"/>
</dbReference>
<feature type="domain" description="ADAMTS cysteine-rich" evidence="6">
    <location>
        <begin position="12"/>
        <end position="78"/>
    </location>
</feature>
<feature type="non-terminal residue" evidence="7">
    <location>
        <position position="78"/>
    </location>
</feature>
<evidence type="ECO:0000256" key="4">
    <source>
        <dbReference type="ARBA" id="ARBA00023157"/>
    </source>
</evidence>
<dbReference type="EMBL" id="CABIJS010000033">
    <property type="protein sequence ID" value="VUZ40517.1"/>
    <property type="molecule type" value="Genomic_DNA"/>
</dbReference>
<sequence>EKLNKLTNRSKPGKNFTLNQQCSIALRQKESQFCGHSFPVCKQLHCYDVQRRMCLPVEAPWAEGSRCGYNRWCVMGQC</sequence>
<accession>A0A564XZR9</accession>
<dbReference type="Pfam" id="PF17771">
    <property type="entry name" value="ADAMTS_CR_2"/>
    <property type="match status" value="1"/>
</dbReference>
<protein>
    <recommendedName>
        <fullName evidence="6">ADAMTS cysteine-rich domain-containing protein</fullName>
    </recommendedName>
</protein>
<evidence type="ECO:0000256" key="1">
    <source>
        <dbReference type="ARBA" id="ARBA00022723"/>
    </source>
</evidence>
<evidence type="ECO:0000313" key="8">
    <source>
        <dbReference type="Proteomes" id="UP000321570"/>
    </source>
</evidence>
<dbReference type="AlphaFoldDB" id="A0A564XZR9"/>
<keyword evidence="1" id="KW-0479">Metal-binding</keyword>
<evidence type="ECO:0000259" key="6">
    <source>
        <dbReference type="Pfam" id="PF17771"/>
    </source>
</evidence>
<keyword evidence="5" id="KW-0325">Glycoprotein</keyword>
<dbReference type="GO" id="GO:0016787">
    <property type="term" value="F:hydrolase activity"/>
    <property type="evidence" value="ECO:0007669"/>
    <property type="project" value="UniProtKB-KW"/>
</dbReference>
<keyword evidence="8" id="KW-1185">Reference proteome</keyword>
<evidence type="ECO:0000256" key="5">
    <source>
        <dbReference type="ARBA" id="ARBA00023180"/>
    </source>
</evidence>
<evidence type="ECO:0000313" key="7">
    <source>
        <dbReference type="EMBL" id="VUZ40517.1"/>
    </source>
</evidence>
<reference evidence="7 8" key="1">
    <citation type="submission" date="2019-07" db="EMBL/GenBank/DDBJ databases">
        <authorList>
            <person name="Jastrzebski P J."/>
            <person name="Paukszto L."/>
            <person name="Jastrzebski P J."/>
        </authorList>
    </citation>
    <scope>NUCLEOTIDE SEQUENCE [LARGE SCALE GENOMIC DNA]</scope>
    <source>
        <strain evidence="7 8">WMS-il1</strain>
    </source>
</reference>
<keyword evidence="3" id="KW-0862">Zinc</keyword>
<evidence type="ECO:0000256" key="2">
    <source>
        <dbReference type="ARBA" id="ARBA00022801"/>
    </source>
</evidence>
<name>A0A564XZR9_HYMDI</name>
<keyword evidence="4" id="KW-1015">Disulfide bond</keyword>